<sequence length="505" mass="57149">MSSSQLIKKITIVGGGSSGWMTAAYLNHFYNKTEKNVEITLVESKDIGILGVGEATVHSIRFFFAAMGLDEQELLRETQATYKTGIMFKNWMKPVNGKMHEYFHPFEQIKIGDNFDISTSWVLSQQNSGMRYDEGTCISSALIKAGHGPKAINSPPYQGVAPYGYHIDANQLARFLRKKATAAGVNHVEATVSKVNCDGERIISVETDAGTFQADYFIDCTGFKGLLINAVSDDNWISYEDALPCNKAVAVQRHYPEGIEPKPYTEATALSNGWVWQIDLVNRQGTGYVYDGSKLSKEQAEHELKSFLGPESEFIKTLHIDMHIGRRKRFWVGNCISIGLSGGFIEPLESTGLHLINLGARLLSTHLVNRQVSQEIQNSYSTLMINAYEDLKQFIVLHYCITNRDDSEFWLQAQQSVEYCPELKQKLAIWKHKICEYADLQTASTSCFNDENYRFILYGMQYYPDFSYSYDKNRMDSLFSKVKERCQQAVNFTQTHQASLAKLHS</sequence>
<accession>A0ABQ1T6K5</accession>
<dbReference type="RefSeq" id="WP_188727396.1">
    <property type="nucleotide sequence ID" value="NZ_BMIT01000002.1"/>
</dbReference>
<comment type="caution">
    <text evidence="1">The sequence shown here is derived from an EMBL/GenBank/DDBJ whole genome shotgun (WGS) entry which is preliminary data.</text>
</comment>
<dbReference type="InterPro" id="IPR006905">
    <property type="entry name" value="Flavin_halogenase"/>
</dbReference>
<proteinExistence type="predicted"/>
<protein>
    <submittedName>
        <fullName evidence="1">Tryptophan halogenase</fullName>
    </submittedName>
</protein>
<dbReference type="Proteomes" id="UP000638462">
    <property type="component" value="Unassembled WGS sequence"/>
</dbReference>
<gene>
    <name evidence="1" type="ORF">GCM10008027_08590</name>
</gene>
<dbReference type="PANTHER" id="PTHR43747:SF4">
    <property type="entry name" value="FLAVIN-DEPENDENT TRYPTOPHAN HALOGENASE"/>
    <property type="match status" value="1"/>
</dbReference>
<dbReference type="InterPro" id="IPR033856">
    <property type="entry name" value="Trp_halogen"/>
</dbReference>
<evidence type="ECO:0000313" key="2">
    <source>
        <dbReference type="Proteomes" id="UP000638462"/>
    </source>
</evidence>
<name>A0ABQ1T6K5_9GAMM</name>
<organism evidence="1 2">
    <name type="scientific">Pseudoalteromonas gelatinilytica</name>
    <dbReference type="NCBI Taxonomy" id="1703256"/>
    <lineage>
        <taxon>Bacteria</taxon>
        <taxon>Pseudomonadati</taxon>
        <taxon>Pseudomonadota</taxon>
        <taxon>Gammaproteobacteria</taxon>
        <taxon>Alteromonadales</taxon>
        <taxon>Pseudoalteromonadaceae</taxon>
        <taxon>Pseudoalteromonas</taxon>
    </lineage>
</organism>
<dbReference type="Gene3D" id="3.50.50.60">
    <property type="entry name" value="FAD/NAD(P)-binding domain"/>
    <property type="match status" value="1"/>
</dbReference>
<dbReference type="EMBL" id="BMIT01000002">
    <property type="protein sequence ID" value="GGE85992.1"/>
    <property type="molecule type" value="Genomic_DNA"/>
</dbReference>
<dbReference type="InterPro" id="IPR050816">
    <property type="entry name" value="Flavin-dep_Halogenase_NPB"/>
</dbReference>
<dbReference type="PIRSF" id="PIRSF011396">
    <property type="entry name" value="Trp_halogenase"/>
    <property type="match status" value="1"/>
</dbReference>
<dbReference type="PANTHER" id="PTHR43747">
    <property type="entry name" value="FAD-BINDING PROTEIN"/>
    <property type="match status" value="1"/>
</dbReference>
<reference evidence="2" key="1">
    <citation type="journal article" date="2019" name="Int. J. Syst. Evol. Microbiol.">
        <title>The Global Catalogue of Microorganisms (GCM) 10K type strain sequencing project: providing services to taxonomists for standard genome sequencing and annotation.</title>
        <authorList>
            <consortium name="The Broad Institute Genomics Platform"/>
            <consortium name="The Broad Institute Genome Sequencing Center for Infectious Disease"/>
            <person name="Wu L."/>
            <person name="Ma J."/>
        </authorList>
    </citation>
    <scope>NUCLEOTIDE SEQUENCE [LARGE SCALE GENOMIC DNA]</scope>
    <source>
        <strain evidence="2">CGMCC 1.15394</strain>
    </source>
</reference>
<evidence type="ECO:0000313" key="1">
    <source>
        <dbReference type="EMBL" id="GGE85992.1"/>
    </source>
</evidence>
<dbReference type="Pfam" id="PF04820">
    <property type="entry name" value="Trp_halogenase"/>
    <property type="match status" value="1"/>
</dbReference>
<keyword evidence="2" id="KW-1185">Reference proteome</keyword>
<dbReference type="InterPro" id="IPR036188">
    <property type="entry name" value="FAD/NAD-bd_sf"/>
</dbReference>
<dbReference type="SUPFAM" id="SSF51905">
    <property type="entry name" value="FAD/NAD(P)-binding domain"/>
    <property type="match status" value="1"/>
</dbReference>